<evidence type="ECO:0000256" key="3">
    <source>
        <dbReference type="ARBA" id="ARBA00022840"/>
    </source>
</evidence>
<comment type="subcellular location">
    <subcellularLocation>
        <location evidence="5">Cytoplasm</location>
    </subcellularLocation>
</comment>
<evidence type="ECO:0000313" key="9">
    <source>
        <dbReference type="Proteomes" id="UP000095765"/>
    </source>
</evidence>
<dbReference type="InterPro" id="IPR037196">
    <property type="entry name" value="HSP90_C"/>
</dbReference>
<keyword evidence="5" id="KW-0346">Stress response</keyword>
<dbReference type="Gene3D" id="3.30.565.10">
    <property type="entry name" value="Histidine kinase-like ATPase, C-terminal domain"/>
    <property type="match status" value="1"/>
</dbReference>
<dbReference type="PANTHER" id="PTHR11528">
    <property type="entry name" value="HEAT SHOCK PROTEIN 90 FAMILY MEMBER"/>
    <property type="match status" value="1"/>
</dbReference>
<feature type="binding site" evidence="6">
    <location>
        <position position="96"/>
    </location>
    <ligand>
        <name>ATP</name>
        <dbReference type="ChEBI" id="CHEBI:30616"/>
    </ligand>
</feature>
<dbReference type="Gene3D" id="3.40.50.11260">
    <property type="match status" value="1"/>
</dbReference>
<dbReference type="Gene3D" id="3.30.230.80">
    <property type="match status" value="1"/>
</dbReference>
<dbReference type="Gene3D" id="1.20.120.790">
    <property type="entry name" value="Heat shock protein 90, C-terminal domain"/>
    <property type="match status" value="1"/>
</dbReference>
<feature type="binding site" evidence="6">
    <location>
        <position position="35"/>
    </location>
    <ligand>
        <name>ATP</name>
        <dbReference type="ChEBI" id="CHEBI:30616"/>
    </ligand>
</feature>
<feature type="region of interest" description="C" evidence="5">
    <location>
        <begin position="558"/>
        <end position="636"/>
    </location>
</feature>
<dbReference type="SUPFAM" id="SSF110942">
    <property type="entry name" value="HSP90 C-terminal domain"/>
    <property type="match status" value="1"/>
</dbReference>
<evidence type="ECO:0000313" key="8">
    <source>
        <dbReference type="EMBL" id="RGE65577.1"/>
    </source>
</evidence>
<dbReference type="InterPro" id="IPR019805">
    <property type="entry name" value="Heat_shock_protein_90_CS"/>
</dbReference>
<keyword evidence="5" id="KW-0963">Cytoplasm</keyword>
<comment type="subunit">
    <text evidence="5">Homodimer.</text>
</comment>
<keyword evidence="4 5" id="KW-0143">Chaperone</keyword>
<sequence>MKTKQFKAESKRLLEMMIHSIYTHREIFLRELISNASDAIDKLYYHSLNENITGLSRDDFAINLSIDRENRTLTVIDNGIGMSRDELESNLGTIAKSGSLAFKQEETGEHKDDIDIIGQFGVGFYSAFMVSSCVTVYSRQHGADEAWKWESRGIEGYTIEPCDMSERGTKIVLRIKDNEGEDNYDEFLDAHRIAALVRRYSDYIRYPIRMDMPKRRLKEGCPEDKPEYEDYTENETLNSMVPIWRKNRSELTDEDYNNFYKEKFGDFEDPALVIHSNTEGSATYNALLFIPSRAPFNYYSRDYEKGLQLYASGVLIMDKCADLLPDCFSFVRGLVDSQDLSLNISREMLQHDRQLKLIAGRLEKKIHSELLSMLRNKREQYEAFFKNFGLQLKYGVYDAFGAKKDLLQDLLLFYSSSEQKMVTLEEYVGRMKESQKYIYYACGETVDKIGLLPQTELLRDQGYEILYLTDDVDEFALKMLYSFQEKQFKSVSDKDLGLEDTAEQEETKKQNEENKELLAFLCESLGGKVKEVRLSGRLKSHPVCLASDGMLSLEMERVLNAMPNDNKVKAERVLEINASHPVFTAIQKLYADENKRDRLKEYASLLYAQALLIEGMSIDDPVAFSNSVCNLMAEDN</sequence>
<comment type="caution">
    <text evidence="5">Lacks conserved residue(s) required for the propagation of feature annotation.</text>
</comment>
<dbReference type="AlphaFoldDB" id="A0A174QWK9"/>
<dbReference type="EMBL" id="CZBE01000011">
    <property type="protein sequence ID" value="CUP76156.1"/>
    <property type="molecule type" value="Genomic_DNA"/>
</dbReference>
<dbReference type="RefSeq" id="WP_055245112.1">
    <property type="nucleotide sequence ID" value="NZ_CABIWA010000013.1"/>
</dbReference>
<dbReference type="CDD" id="cd16927">
    <property type="entry name" value="HATPase_Hsp90-like"/>
    <property type="match status" value="1"/>
</dbReference>
<dbReference type="GO" id="GO:0051082">
    <property type="term" value="F:unfolded protein binding"/>
    <property type="evidence" value="ECO:0007669"/>
    <property type="project" value="UniProtKB-UniRule"/>
</dbReference>
<dbReference type="Pfam" id="PF13589">
    <property type="entry name" value="HATPase_c_3"/>
    <property type="match status" value="1"/>
</dbReference>
<evidence type="ECO:0000256" key="5">
    <source>
        <dbReference type="HAMAP-Rule" id="MF_00505"/>
    </source>
</evidence>
<evidence type="ECO:0000256" key="4">
    <source>
        <dbReference type="ARBA" id="ARBA00023186"/>
    </source>
</evidence>
<dbReference type="GO" id="GO:0005737">
    <property type="term" value="C:cytoplasm"/>
    <property type="evidence" value="ECO:0007669"/>
    <property type="project" value="UniProtKB-SubCell"/>
</dbReference>
<dbReference type="SUPFAM" id="SSF55874">
    <property type="entry name" value="ATPase domain of HSP90 chaperone/DNA topoisomerase II/histidine kinase"/>
    <property type="match status" value="1"/>
</dbReference>
<protein>
    <recommendedName>
        <fullName evidence="5">Chaperone protein HtpG</fullName>
    </recommendedName>
    <alternativeName>
        <fullName evidence="5">Heat shock protein HtpG</fullName>
    </alternativeName>
    <alternativeName>
        <fullName evidence="5">High temperature protein G</fullName>
    </alternativeName>
</protein>
<dbReference type="InterPro" id="IPR020575">
    <property type="entry name" value="Hsp90_N"/>
</dbReference>
<evidence type="ECO:0000313" key="10">
    <source>
        <dbReference type="Proteomes" id="UP000260828"/>
    </source>
</evidence>
<evidence type="ECO:0000256" key="2">
    <source>
        <dbReference type="ARBA" id="ARBA00022741"/>
    </source>
</evidence>
<dbReference type="GO" id="GO:0140662">
    <property type="term" value="F:ATP-dependent protein folding chaperone"/>
    <property type="evidence" value="ECO:0007669"/>
    <property type="project" value="InterPro"/>
</dbReference>
<comment type="function">
    <text evidence="5">Molecular chaperone. Has ATPase activity.</text>
</comment>
<evidence type="ECO:0000256" key="1">
    <source>
        <dbReference type="ARBA" id="ARBA00008239"/>
    </source>
</evidence>
<feature type="binding site" evidence="6">
    <location>
        <position position="90"/>
    </location>
    <ligand>
        <name>ATP</name>
        <dbReference type="ChEBI" id="CHEBI:30616"/>
    </ligand>
</feature>
<reference evidence="8 10" key="2">
    <citation type="submission" date="2018-08" db="EMBL/GenBank/DDBJ databases">
        <title>A genome reference for cultivated species of the human gut microbiota.</title>
        <authorList>
            <person name="Zou Y."/>
            <person name="Xue W."/>
            <person name="Luo G."/>
        </authorList>
    </citation>
    <scope>NUCLEOTIDE SEQUENCE [LARGE SCALE GENOMIC DNA]</scope>
    <source>
        <strain evidence="8 10">TF05-12AC</strain>
    </source>
</reference>
<dbReference type="OrthoDB" id="9802640at2"/>
<feature type="binding site" evidence="6">
    <location>
        <position position="31"/>
    </location>
    <ligand>
        <name>ATP</name>
        <dbReference type="ChEBI" id="CHEBI:30616"/>
    </ligand>
</feature>
<keyword evidence="3 5" id="KW-0067">ATP-binding</keyword>
<feature type="binding site" evidence="6">
    <location>
        <begin position="97"/>
        <end position="98"/>
    </location>
    <ligand>
        <name>ATP</name>
        <dbReference type="ChEBI" id="CHEBI:30616"/>
    </ligand>
</feature>
<dbReference type="PIRSF" id="PIRSF002583">
    <property type="entry name" value="Hsp90"/>
    <property type="match status" value="1"/>
</dbReference>
<feature type="binding site" evidence="6">
    <location>
        <position position="82"/>
    </location>
    <ligand>
        <name>ATP</name>
        <dbReference type="ChEBI" id="CHEBI:30616"/>
    </ligand>
</feature>
<accession>A0A174QWK9</accession>
<dbReference type="PRINTS" id="PR00775">
    <property type="entry name" value="HEATSHOCK90"/>
</dbReference>
<feature type="binding site" evidence="6">
    <location>
        <position position="169"/>
    </location>
    <ligand>
        <name>ATP</name>
        <dbReference type="ChEBI" id="CHEBI:30616"/>
    </ligand>
</feature>
<dbReference type="EMBL" id="QVME01000012">
    <property type="protein sequence ID" value="RGE65577.1"/>
    <property type="molecule type" value="Genomic_DNA"/>
</dbReference>
<dbReference type="Proteomes" id="UP000095765">
    <property type="component" value="Unassembled WGS sequence"/>
</dbReference>
<dbReference type="GO" id="GO:0005524">
    <property type="term" value="F:ATP binding"/>
    <property type="evidence" value="ECO:0007669"/>
    <property type="project" value="UniProtKB-UniRule"/>
</dbReference>
<evidence type="ECO:0000256" key="6">
    <source>
        <dbReference type="PIRSR" id="PIRSR002583-1"/>
    </source>
</evidence>
<dbReference type="HAMAP" id="MF_00505">
    <property type="entry name" value="HSP90"/>
    <property type="match status" value="1"/>
</dbReference>
<dbReference type="PROSITE" id="PS00298">
    <property type="entry name" value="HSP90"/>
    <property type="match status" value="1"/>
</dbReference>
<dbReference type="InterPro" id="IPR036890">
    <property type="entry name" value="HATPase_C_sf"/>
</dbReference>
<dbReference type="GO" id="GO:0016887">
    <property type="term" value="F:ATP hydrolysis activity"/>
    <property type="evidence" value="ECO:0007669"/>
    <property type="project" value="InterPro"/>
</dbReference>
<keyword evidence="2 5" id="KW-0547">Nucleotide-binding</keyword>
<reference evidence="7 9" key="1">
    <citation type="submission" date="2015-09" db="EMBL/GenBank/DDBJ databases">
        <authorList>
            <consortium name="Pathogen Informatics"/>
        </authorList>
    </citation>
    <scope>NUCLEOTIDE SEQUENCE [LARGE SCALE GENOMIC DNA]</scope>
    <source>
        <strain evidence="7 9">2789STDY5834939</strain>
    </source>
</reference>
<comment type="similarity">
    <text evidence="1 5">Belongs to the heat shock protein 90 family.</text>
</comment>
<dbReference type="SUPFAM" id="SSF54211">
    <property type="entry name" value="Ribosomal protein S5 domain 2-like"/>
    <property type="match status" value="1"/>
</dbReference>
<organism evidence="7 9">
    <name type="scientific">Anaerotruncus colihominis</name>
    <dbReference type="NCBI Taxonomy" id="169435"/>
    <lineage>
        <taxon>Bacteria</taxon>
        <taxon>Bacillati</taxon>
        <taxon>Bacillota</taxon>
        <taxon>Clostridia</taxon>
        <taxon>Eubacteriales</taxon>
        <taxon>Oscillospiraceae</taxon>
        <taxon>Anaerotruncus</taxon>
    </lineage>
</organism>
<dbReference type="Proteomes" id="UP000260828">
    <property type="component" value="Unassembled WGS sequence"/>
</dbReference>
<name>A0A174QWK9_9FIRM</name>
<feature type="region of interest" description="A; substrate-binding" evidence="5">
    <location>
        <begin position="1"/>
        <end position="346"/>
    </location>
</feature>
<evidence type="ECO:0000313" key="7">
    <source>
        <dbReference type="EMBL" id="CUP76156.1"/>
    </source>
</evidence>
<proteinExistence type="inferred from homology"/>
<dbReference type="NCBIfam" id="NF003555">
    <property type="entry name" value="PRK05218.1"/>
    <property type="match status" value="1"/>
</dbReference>
<feature type="binding site" evidence="6">
    <location>
        <begin position="119"/>
        <end position="124"/>
    </location>
    <ligand>
        <name>ATP</name>
        <dbReference type="ChEBI" id="CHEBI:30616"/>
    </ligand>
</feature>
<feature type="binding site" evidence="6">
    <location>
        <position position="346"/>
    </location>
    <ligand>
        <name>ATP</name>
        <dbReference type="ChEBI" id="CHEBI:30616"/>
    </ligand>
</feature>
<gene>
    <name evidence="5 7" type="primary">htpG</name>
    <name evidence="8" type="ORF">DXC40_16295</name>
    <name evidence="7" type="ORF">ERS852551_01864</name>
</gene>
<dbReference type="Pfam" id="PF00183">
    <property type="entry name" value="HSP90"/>
    <property type="match status" value="1"/>
</dbReference>
<dbReference type="InterPro" id="IPR001404">
    <property type="entry name" value="Hsp90_fam"/>
</dbReference>
<dbReference type="InterPro" id="IPR020568">
    <property type="entry name" value="Ribosomal_Su5_D2-typ_SF"/>
</dbReference>
<feature type="binding site" evidence="6">
    <location>
        <position position="77"/>
    </location>
    <ligand>
        <name>ATP</name>
        <dbReference type="ChEBI" id="CHEBI:30616"/>
    </ligand>
</feature>